<feature type="transmembrane region" description="Helical" evidence="7">
    <location>
        <begin position="105"/>
        <end position="123"/>
    </location>
</feature>
<dbReference type="Gene3D" id="1.20.1540.10">
    <property type="entry name" value="Rhomboid-like"/>
    <property type="match status" value="1"/>
</dbReference>
<gene>
    <name evidence="9" type="ORF">EX30DRAFT_342868</name>
</gene>
<organism evidence="9 10">
    <name type="scientific">Ascodesmis nigricans</name>
    <dbReference type="NCBI Taxonomy" id="341454"/>
    <lineage>
        <taxon>Eukaryota</taxon>
        <taxon>Fungi</taxon>
        <taxon>Dikarya</taxon>
        <taxon>Ascomycota</taxon>
        <taxon>Pezizomycotina</taxon>
        <taxon>Pezizomycetes</taxon>
        <taxon>Pezizales</taxon>
        <taxon>Ascodesmidaceae</taxon>
        <taxon>Ascodesmis</taxon>
    </lineage>
</organism>
<comment type="subcellular location">
    <subcellularLocation>
        <location evidence="1">Membrane</location>
        <topology evidence="1">Multi-pass membrane protein</topology>
    </subcellularLocation>
</comment>
<evidence type="ECO:0000313" key="10">
    <source>
        <dbReference type="Proteomes" id="UP000298138"/>
    </source>
</evidence>
<feature type="transmembrane region" description="Helical" evidence="7">
    <location>
        <begin position="156"/>
        <end position="177"/>
    </location>
</feature>
<dbReference type="EMBL" id="ML220137">
    <property type="protein sequence ID" value="TGZ78821.1"/>
    <property type="molecule type" value="Genomic_DNA"/>
</dbReference>
<keyword evidence="3 7" id="KW-0812">Transmembrane</keyword>
<dbReference type="AlphaFoldDB" id="A0A4S2MNT2"/>
<proteinExistence type="inferred from homology"/>
<protein>
    <submittedName>
        <fullName evidence="9">Rhomboid-domain-containing protein</fullName>
    </submittedName>
</protein>
<dbReference type="FunCoup" id="A0A4S2MNT2">
    <property type="interactions" value="628"/>
</dbReference>
<evidence type="ECO:0000256" key="7">
    <source>
        <dbReference type="SAM" id="Phobius"/>
    </source>
</evidence>
<name>A0A4S2MNT2_9PEZI</name>
<accession>A0A4S2MNT2</accession>
<dbReference type="InterPro" id="IPR050925">
    <property type="entry name" value="Rhomboid_protease_S54"/>
</dbReference>
<feature type="transmembrane region" description="Helical" evidence="7">
    <location>
        <begin position="184"/>
        <end position="204"/>
    </location>
</feature>
<feature type="transmembrane region" description="Helical" evidence="7">
    <location>
        <begin position="80"/>
        <end position="99"/>
    </location>
</feature>
<keyword evidence="4" id="KW-0378">Hydrolase</keyword>
<dbReference type="STRING" id="341454.A0A4S2MNT2"/>
<dbReference type="Pfam" id="PF01694">
    <property type="entry name" value="Rhomboid"/>
    <property type="match status" value="1"/>
</dbReference>
<keyword evidence="5 7" id="KW-1133">Transmembrane helix</keyword>
<feature type="transmembrane region" description="Helical" evidence="7">
    <location>
        <begin position="12"/>
        <end position="30"/>
    </location>
</feature>
<evidence type="ECO:0000256" key="4">
    <source>
        <dbReference type="ARBA" id="ARBA00022801"/>
    </source>
</evidence>
<evidence type="ECO:0000259" key="8">
    <source>
        <dbReference type="Pfam" id="PF01694"/>
    </source>
</evidence>
<dbReference type="FunFam" id="1.20.1540.10:FF:000012">
    <property type="entry name" value="Rhomboid family protein"/>
    <property type="match status" value="1"/>
</dbReference>
<reference evidence="9 10" key="1">
    <citation type="submission" date="2019-04" db="EMBL/GenBank/DDBJ databases">
        <title>Comparative genomics and transcriptomics to analyze fruiting body development in filamentous ascomycetes.</title>
        <authorList>
            <consortium name="DOE Joint Genome Institute"/>
            <person name="Lutkenhaus R."/>
            <person name="Traeger S."/>
            <person name="Breuer J."/>
            <person name="Kuo A."/>
            <person name="Lipzen A."/>
            <person name="Pangilinan J."/>
            <person name="Dilworth D."/>
            <person name="Sandor L."/>
            <person name="Poggeler S."/>
            <person name="Barry K."/>
            <person name="Grigoriev I.V."/>
            <person name="Nowrousian M."/>
        </authorList>
    </citation>
    <scope>NUCLEOTIDE SEQUENCE [LARGE SCALE GENOMIC DNA]</scope>
    <source>
        <strain evidence="9 10">CBS 389.68</strain>
    </source>
</reference>
<dbReference type="GO" id="GO:0004252">
    <property type="term" value="F:serine-type endopeptidase activity"/>
    <property type="evidence" value="ECO:0007669"/>
    <property type="project" value="InterPro"/>
</dbReference>
<keyword evidence="10" id="KW-1185">Reference proteome</keyword>
<evidence type="ECO:0000256" key="1">
    <source>
        <dbReference type="ARBA" id="ARBA00004141"/>
    </source>
</evidence>
<evidence type="ECO:0000256" key="2">
    <source>
        <dbReference type="ARBA" id="ARBA00009045"/>
    </source>
</evidence>
<evidence type="ECO:0000256" key="5">
    <source>
        <dbReference type="ARBA" id="ARBA00022989"/>
    </source>
</evidence>
<dbReference type="GO" id="GO:0016020">
    <property type="term" value="C:membrane"/>
    <property type="evidence" value="ECO:0007669"/>
    <property type="project" value="UniProtKB-SubCell"/>
</dbReference>
<comment type="similarity">
    <text evidence="2">Belongs to the peptidase S54 family.</text>
</comment>
<evidence type="ECO:0000256" key="3">
    <source>
        <dbReference type="ARBA" id="ARBA00022692"/>
    </source>
</evidence>
<dbReference type="PANTHER" id="PTHR43731">
    <property type="entry name" value="RHOMBOID PROTEASE"/>
    <property type="match status" value="1"/>
</dbReference>
<feature type="transmembrane region" description="Helical" evidence="7">
    <location>
        <begin position="216"/>
        <end position="236"/>
    </location>
</feature>
<evidence type="ECO:0000256" key="6">
    <source>
        <dbReference type="ARBA" id="ARBA00023136"/>
    </source>
</evidence>
<feature type="domain" description="Peptidase S54 rhomboid" evidence="8">
    <location>
        <begin position="96"/>
        <end position="236"/>
    </location>
</feature>
<dbReference type="InterPro" id="IPR022764">
    <property type="entry name" value="Peptidase_S54_rhomboid_dom"/>
</dbReference>
<dbReference type="SUPFAM" id="SSF144091">
    <property type="entry name" value="Rhomboid-like"/>
    <property type="match status" value="1"/>
</dbReference>
<dbReference type="OrthoDB" id="10260614at2759"/>
<evidence type="ECO:0000313" key="9">
    <source>
        <dbReference type="EMBL" id="TGZ78821.1"/>
    </source>
</evidence>
<dbReference type="InterPro" id="IPR035952">
    <property type="entry name" value="Rhomboid-like_sf"/>
</dbReference>
<dbReference type="InParanoid" id="A0A4S2MNT2"/>
<sequence>MSEPPKMSATERLWRPFLFTILTISGAMYYGYTYKSPTQQERWFPTVPQSFATVASIIAVNTAVFLAWRTPLPLTWRILNRYFISVPALPYSGSILGAVFSHQTFSHLAMNSIALYIFGTTVCEQLGPGWFLALYISGGAASSFGSLAFHVLRKNFATTSLGASGAIAALMGTYCVVNPEKELMFVLLPFLVLKAKYFAMGMAALETTGILCGWRVFDHVAHLGGLAWGTAFAVWLKKEMERRRQERRKRLLSVGFR</sequence>
<feature type="transmembrane region" description="Helical" evidence="7">
    <location>
        <begin position="50"/>
        <end position="68"/>
    </location>
</feature>
<keyword evidence="6 7" id="KW-0472">Membrane</keyword>
<feature type="transmembrane region" description="Helical" evidence="7">
    <location>
        <begin position="130"/>
        <end position="150"/>
    </location>
</feature>
<dbReference type="PANTHER" id="PTHR43731:SF14">
    <property type="entry name" value="PRESENILIN-ASSOCIATED RHOMBOID-LIKE PROTEIN, MITOCHONDRIAL"/>
    <property type="match status" value="1"/>
</dbReference>
<dbReference type="GO" id="GO:0006465">
    <property type="term" value="P:signal peptide processing"/>
    <property type="evidence" value="ECO:0007669"/>
    <property type="project" value="TreeGrafter"/>
</dbReference>
<dbReference type="Proteomes" id="UP000298138">
    <property type="component" value="Unassembled WGS sequence"/>
</dbReference>